<gene>
    <name evidence="2" type="ORF">BDN70DRAFT_898538</name>
</gene>
<proteinExistence type="predicted"/>
<evidence type="ECO:0000256" key="1">
    <source>
        <dbReference type="SAM" id="MobiDB-lite"/>
    </source>
</evidence>
<keyword evidence="3" id="KW-1185">Reference proteome</keyword>
<protein>
    <submittedName>
        <fullName evidence="2">Uncharacterized protein</fullName>
    </submittedName>
</protein>
<sequence>MPNFTTTSKMTTSDPSGNLICRITVANPANATPENPTGTRTTVYINGVEVSDEAQTLEASLPSETTPEAAYGDGRDPEDNVDGRDACDKKNTKRTASPAYNSNGSQSEGPEQSFSNAYFSGFSSGQHGRWNGGYYTPHYGANSTFTYVNGESNYWTSYTGMNPVHITNVGVGNVSQTISINSYNDNRKKFSKKE</sequence>
<accession>A0A9P6CVR0</accession>
<name>A0A9P6CVR0_9AGAR</name>
<comment type="caution">
    <text evidence="2">The sequence shown here is derived from an EMBL/GenBank/DDBJ whole genome shotgun (WGS) entry which is preliminary data.</text>
</comment>
<feature type="region of interest" description="Disordered" evidence="1">
    <location>
        <begin position="58"/>
        <end position="113"/>
    </location>
</feature>
<evidence type="ECO:0000313" key="3">
    <source>
        <dbReference type="Proteomes" id="UP000807469"/>
    </source>
</evidence>
<reference evidence="2" key="1">
    <citation type="submission" date="2020-11" db="EMBL/GenBank/DDBJ databases">
        <authorList>
            <consortium name="DOE Joint Genome Institute"/>
            <person name="Ahrendt S."/>
            <person name="Riley R."/>
            <person name="Andreopoulos W."/>
            <person name="Labutti K."/>
            <person name="Pangilinan J."/>
            <person name="Ruiz-Duenas F.J."/>
            <person name="Barrasa J.M."/>
            <person name="Sanchez-Garcia M."/>
            <person name="Camarero S."/>
            <person name="Miyauchi S."/>
            <person name="Serrano A."/>
            <person name="Linde D."/>
            <person name="Babiker R."/>
            <person name="Drula E."/>
            <person name="Ayuso-Fernandez I."/>
            <person name="Pacheco R."/>
            <person name="Padilla G."/>
            <person name="Ferreira P."/>
            <person name="Barriuso J."/>
            <person name="Kellner H."/>
            <person name="Castanera R."/>
            <person name="Alfaro M."/>
            <person name="Ramirez L."/>
            <person name="Pisabarro A.G."/>
            <person name="Kuo A."/>
            <person name="Tritt A."/>
            <person name="Lipzen A."/>
            <person name="He G."/>
            <person name="Yan M."/>
            <person name="Ng V."/>
            <person name="Cullen D."/>
            <person name="Martin F."/>
            <person name="Rosso M.-N."/>
            <person name="Henrissat B."/>
            <person name="Hibbett D."/>
            <person name="Martinez A.T."/>
            <person name="Grigoriev I.V."/>
        </authorList>
    </citation>
    <scope>NUCLEOTIDE SEQUENCE</scope>
    <source>
        <strain evidence="2">CIRM-BRFM 674</strain>
    </source>
</reference>
<dbReference type="Proteomes" id="UP000807469">
    <property type="component" value="Unassembled WGS sequence"/>
</dbReference>
<dbReference type="EMBL" id="MU155352">
    <property type="protein sequence ID" value="KAF9475000.1"/>
    <property type="molecule type" value="Genomic_DNA"/>
</dbReference>
<feature type="compositionally biased region" description="Polar residues" evidence="1">
    <location>
        <begin position="94"/>
        <end position="113"/>
    </location>
</feature>
<dbReference type="AlphaFoldDB" id="A0A9P6CVR0"/>
<feature type="compositionally biased region" description="Basic and acidic residues" evidence="1">
    <location>
        <begin position="73"/>
        <end position="90"/>
    </location>
</feature>
<organism evidence="2 3">
    <name type="scientific">Pholiota conissans</name>
    <dbReference type="NCBI Taxonomy" id="109636"/>
    <lineage>
        <taxon>Eukaryota</taxon>
        <taxon>Fungi</taxon>
        <taxon>Dikarya</taxon>
        <taxon>Basidiomycota</taxon>
        <taxon>Agaricomycotina</taxon>
        <taxon>Agaricomycetes</taxon>
        <taxon>Agaricomycetidae</taxon>
        <taxon>Agaricales</taxon>
        <taxon>Agaricineae</taxon>
        <taxon>Strophariaceae</taxon>
        <taxon>Pholiota</taxon>
    </lineage>
</organism>
<evidence type="ECO:0000313" key="2">
    <source>
        <dbReference type="EMBL" id="KAF9475000.1"/>
    </source>
</evidence>